<protein>
    <submittedName>
        <fullName evidence="1">Uncharacterized protein</fullName>
    </submittedName>
</protein>
<evidence type="ECO:0000313" key="1">
    <source>
        <dbReference type="EMBL" id="TEB37185.1"/>
    </source>
</evidence>
<name>A0A4Y7TSM3_COPMI</name>
<dbReference type="PANTHER" id="PTHR46579:SF1">
    <property type="entry name" value="F5_8 TYPE C DOMAIN-CONTAINING PROTEIN"/>
    <property type="match status" value="1"/>
</dbReference>
<comment type="caution">
    <text evidence="1">The sequence shown here is derived from an EMBL/GenBank/DDBJ whole genome shotgun (WGS) entry which is preliminary data.</text>
</comment>
<proteinExistence type="predicted"/>
<gene>
    <name evidence="1" type="ORF">FA13DRAFT_1752114</name>
</gene>
<evidence type="ECO:0000313" key="2">
    <source>
        <dbReference type="Proteomes" id="UP000298030"/>
    </source>
</evidence>
<accession>A0A4Y7TSM3</accession>
<dbReference type="PANTHER" id="PTHR46579">
    <property type="entry name" value="F5/8 TYPE C DOMAIN-CONTAINING PROTEIN-RELATED"/>
    <property type="match status" value="1"/>
</dbReference>
<organism evidence="1 2">
    <name type="scientific">Coprinellus micaceus</name>
    <name type="common">Glistening ink-cap mushroom</name>
    <name type="synonym">Coprinus micaceus</name>
    <dbReference type="NCBI Taxonomy" id="71717"/>
    <lineage>
        <taxon>Eukaryota</taxon>
        <taxon>Fungi</taxon>
        <taxon>Dikarya</taxon>
        <taxon>Basidiomycota</taxon>
        <taxon>Agaricomycotina</taxon>
        <taxon>Agaricomycetes</taxon>
        <taxon>Agaricomycetidae</taxon>
        <taxon>Agaricales</taxon>
        <taxon>Agaricineae</taxon>
        <taxon>Psathyrellaceae</taxon>
        <taxon>Coprinellus</taxon>
    </lineage>
</organism>
<keyword evidence="2" id="KW-1185">Reference proteome</keyword>
<dbReference type="AlphaFoldDB" id="A0A4Y7TSM3"/>
<reference evidence="1 2" key="1">
    <citation type="journal article" date="2019" name="Nat. Ecol. Evol.">
        <title>Megaphylogeny resolves global patterns of mushroom evolution.</title>
        <authorList>
            <person name="Varga T."/>
            <person name="Krizsan K."/>
            <person name="Foldi C."/>
            <person name="Dima B."/>
            <person name="Sanchez-Garcia M."/>
            <person name="Sanchez-Ramirez S."/>
            <person name="Szollosi G.J."/>
            <person name="Szarkandi J.G."/>
            <person name="Papp V."/>
            <person name="Albert L."/>
            <person name="Andreopoulos W."/>
            <person name="Angelini C."/>
            <person name="Antonin V."/>
            <person name="Barry K.W."/>
            <person name="Bougher N.L."/>
            <person name="Buchanan P."/>
            <person name="Buyck B."/>
            <person name="Bense V."/>
            <person name="Catcheside P."/>
            <person name="Chovatia M."/>
            <person name="Cooper J."/>
            <person name="Damon W."/>
            <person name="Desjardin D."/>
            <person name="Finy P."/>
            <person name="Geml J."/>
            <person name="Haridas S."/>
            <person name="Hughes K."/>
            <person name="Justo A."/>
            <person name="Karasinski D."/>
            <person name="Kautmanova I."/>
            <person name="Kiss B."/>
            <person name="Kocsube S."/>
            <person name="Kotiranta H."/>
            <person name="LaButti K.M."/>
            <person name="Lechner B.E."/>
            <person name="Liimatainen K."/>
            <person name="Lipzen A."/>
            <person name="Lukacs Z."/>
            <person name="Mihaltcheva S."/>
            <person name="Morgado L.N."/>
            <person name="Niskanen T."/>
            <person name="Noordeloos M.E."/>
            <person name="Ohm R.A."/>
            <person name="Ortiz-Santana B."/>
            <person name="Ovrebo C."/>
            <person name="Racz N."/>
            <person name="Riley R."/>
            <person name="Savchenko A."/>
            <person name="Shiryaev A."/>
            <person name="Soop K."/>
            <person name="Spirin V."/>
            <person name="Szebenyi C."/>
            <person name="Tomsovsky M."/>
            <person name="Tulloss R.E."/>
            <person name="Uehling J."/>
            <person name="Grigoriev I.V."/>
            <person name="Vagvolgyi C."/>
            <person name="Papp T."/>
            <person name="Martin F.M."/>
            <person name="Miettinen O."/>
            <person name="Hibbett D.S."/>
            <person name="Nagy L.G."/>
        </authorList>
    </citation>
    <scope>NUCLEOTIDE SEQUENCE [LARGE SCALE GENOMIC DNA]</scope>
    <source>
        <strain evidence="1 2">FP101781</strain>
    </source>
</reference>
<sequence length="260" mass="29999">MLQAYPIVGFGDYPAMSMVLQMKGHNGIFPCQMCLIEGLRILGHRSNAHYVPLKRSTHPDIVAKTTRRKVDEYDPANLPLRTPTQFLKHARLVQFAKRDTRAEELSMGCAIKGIPLLSCLPSLFFPTLFPFDFMHLIYENLIKNVVKLWTGTFKDLHHKDQDYYLAPSVWSAIGAATAQSGSTIPSAYKKADHTTADAWSFWALYLGPILLQRWFRNTDYYNHFVELVKLINLCLHFAVTKEHIQRIHIGFQEWVVEYER</sequence>
<dbReference type="OrthoDB" id="2404451at2759"/>
<dbReference type="STRING" id="71717.A0A4Y7TSM3"/>
<dbReference type="EMBL" id="QPFP01000004">
    <property type="protein sequence ID" value="TEB37185.1"/>
    <property type="molecule type" value="Genomic_DNA"/>
</dbReference>
<dbReference type="Proteomes" id="UP000298030">
    <property type="component" value="Unassembled WGS sequence"/>
</dbReference>